<sequence length="1150" mass="128303">MPRAVLISVGELSLEPIKTLVGSNGVTTATIAVSDTASLKNLDALTSKLSEQHQKAECLLVQASNGVEKSVSSFSGITTHLIYSSPETYLTQCLMANQANEHDDAAIQQYIQQYSKHVQSVLNALERDSTLNLCSIDDVLANPASFLKTVFEIDSQVTEAESPTNLVHQTMALSANAALVDNDELYELYDDALSVGQLFGEFSVHLSPDSDTFKDNAKLLTQVAKAIQQKNQQIITLNQQTKESTAKLSEKETECNQLTQQIAEKAEQLAKAEEQNSALSNELEKQKQALSKSSELLTAKEQECTTLQQSLDAKTNELGAKAKEAGEAKAKLSEKETECNQLTQQIAEKAEQIAEAEEQNSSLSSELENQKEALSKAGEQLTAKEQECTTLQQSLDAKTKELGAKAKEADENKAKLSEKETQCNQLNQQLEEQKQEAELSQLQITQLQEELEATVQQASKLESIEQALKESNEKASQLQTKLASAEEEQQLLLLQTTQLQEELEATFQKANKLESAEQALKASNEQALQLQQKLAGANEEAQLATLQIAQLQEELERTFSEHETVKAKEKEAVAELNKQLEANKQLKALQKENALLTEQLSQLQQGLDKAEIEKESLTKALSELQQTQLEYAGIKEMSNGNLQNAELELELASLQISQLQEELEYYYLALQESERSLQKGLPHNTMSSNKIQTKVFDKAVASELSITGKYVEGDYQDIHLTLHNVIFPNGKQVESVKAKLVDVAGNIGIEFRAQENEALFREFEDSSDEYGPYLRYFLTAPENLQAQQQKTVERLNASERLLVMGCINVIAQQLQNTNISTSTEVTSEQWREWRKAAISLSNHVDTLPNWLSFDSVQLREEFAADGYEHLWLVFNNVLLGNVWRNTLEFKLSANKVGMAENGEFSDAIYIEFRELDDGSAPIMTWPPETADEYGPKVNVAINNLKSLNDFANHDKQLILHLVKNVTSILDKLDVDESDMSRSKSEWSAAIATLLADESAKGEQQVPQESVQEELEAAPEVDNILTCDEVVSLGSYQHLVFTQTGNNTKIKLRAENVNPDTFDAEVYLELRDGTNNVIYNDSEFFGEDDFGPRVKIPAETLEALILANEQEQFPWAVTVYKDIPKNTEQATNIDELVKLLWKNILNRKSEK</sequence>
<evidence type="ECO:0000313" key="3">
    <source>
        <dbReference type="Proteomes" id="UP000014909"/>
    </source>
</evidence>
<protein>
    <submittedName>
        <fullName evidence="2">Chromosome segregation ATPase-like protein</fullName>
    </submittedName>
</protein>
<organism evidence="2 3">
    <name type="scientific">Alteromonas mediterranea 615</name>
    <dbReference type="NCBI Taxonomy" id="1300253"/>
    <lineage>
        <taxon>Bacteria</taxon>
        <taxon>Pseudomonadati</taxon>
        <taxon>Pseudomonadota</taxon>
        <taxon>Gammaproteobacteria</taxon>
        <taxon>Alteromonadales</taxon>
        <taxon>Alteromonadaceae</taxon>
        <taxon>Alteromonas/Salinimonas group</taxon>
        <taxon>Alteromonas</taxon>
    </lineage>
</organism>
<dbReference type="EMBL" id="CP004846">
    <property type="protein sequence ID" value="AGP79288.1"/>
    <property type="molecule type" value="Genomic_DNA"/>
</dbReference>
<evidence type="ECO:0000256" key="1">
    <source>
        <dbReference type="SAM" id="MobiDB-lite"/>
    </source>
</evidence>
<proteinExistence type="predicted"/>
<dbReference type="KEGG" id="amh:I633_18300"/>
<gene>
    <name evidence="2" type="ORF">I633_18300</name>
</gene>
<accession>S5AQE2</accession>
<dbReference type="PATRIC" id="fig|1300253.3.peg.3832"/>
<dbReference type="PANTHER" id="PTHR45615:SF63">
    <property type="entry name" value="CHROMOSOME UNDETERMINED SCAFFOLD_10, WHOLE GENOME SHOTGUN SEQUENCE"/>
    <property type="match status" value="1"/>
</dbReference>
<dbReference type="Proteomes" id="UP000014909">
    <property type="component" value="Chromosome"/>
</dbReference>
<name>S5AQE2_9ALTE</name>
<dbReference type="AlphaFoldDB" id="S5AQE2"/>
<dbReference type="BioCyc" id="AMAC1300253:G12YX-2934-MONOMER"/>
<dbReference type="HOGENOM" id="CLU_276558_0_0_6"/>
<feature type="region of interest" description="Disordered" evidence="1">
    <location>
        <begin position="352"/>
        <end position="381"/>
    </location>
</feature>
<evidence type="ECO:0000313" key="2">
    <source>
        <dbReference type="EMBL" id="AGP79288.1"/>
    </source>
</evidence>
<reference evidence="2 3" key="1">
    <citation type="journal article" date="2013" name="Genome Biol. Evol.">
        <title>Genomic Diversity of "Deep Ecotype" Alteromonas macleodii Isolates: Evidence for Pan-Mediterranean Clonal Frames.</title>
        <authorList>
            <person name="Lopez-Perez M."/>
            <person name="Gonzaga A."/>
            <person name="Rodriguez-Valera F."/>
        </authorList>
    </citation>
    <scope>NUCLEOTIDE SEQUENCE [LARGE SCALE GENOMIC DNA]</scope>
    <source>
        <strain evidence="3">'English Channel 615'</strain>
    </source>
</reference>
<dbReference type="PANTHER" id="PTHR45615">
    <property type="entry name" value="MYOSIN HEAVY CHAIN, NON-MUSCLE"/>
    <property type="match status" value="1"/>
</dbReference>